<sequence length="183" mass="20173">MASLDSIQALLKGQRGLPPIERWHPELSGDIDIVIKADGRWIHEGGEIKRHELVKLFASILRKEEDGDYYLVTPVEKWRVQVEDLPLLIVDFELADKETATDAPKIIVKTNVDSWFELGVNHPLVVATAPATGEPSPSVLTFHGLAARVSRACFYRLVELAEPVGESLVLRAGGEAFVLGASR</sequence>
<protein>
    <submittedName>
        <fullName evidence="3">DUF1285 domain-containing protein</fullName>
    </submittedName>
</protein>
<dbReference type="EMBL" id="JBFRYA010000008">
    <property type="protein sequence ID" value="MEX1669321.1"/>
    <property type="molecule type" value="Genomic_DNA"/>
</dbReference>
<evidence type="ECO:0000313" key="3">
    <source>
        <dbReference type="EMBL" id="MEX1669321.1"/>
    </source>
</evidence>
<dbReference type="InterPro" id="IPR023361">
    <property type="entry name" value="DUF1285_beta_roll_sf"/>
</dbReference>
<dbReference type="Gene3D" id="2.30.270.10">
    <property type="entry name" value="duf1285 protein"/>
    <property type="match status" value="1"/>
</dbReference>
<gene>
    <name evidence="3" type="ORF">AB4876_10395</name>
</gene>
<dbReference type="Pfam" id="PF21028">
    <property type="entry name" value="DUF1285_C"/>
    <property type="match status" value="1"/>
</dbReference>
<comment type="caution">
    <text evidence="3">The sequence shown here is derived from an EMBL/GenBank/DDBJ whole genome shotgun (WGS) entry which is preliminary data.</text>
</comment>
<dbReference type="Pfam" id="PF06938">
    <property type="entry name" value="DUF1285_N"/>
    <property type="match status" value="1"/>
</dbReference>
<organism evidence="3 4">
    <name type="scientific">Zhongshania guokunii</name>
    <dbReference type="NCBI Taxonomy" id="641783"/>
    <lineage>
        <taxon>Bacteria</taxon>
        <taxon>Pseudomonadati</taxon>
        <taxon>Pseudomonadota</taxon>
        <taxon>Gammaproteobacteria</taxon>
        <taxon>Cellvibrionales</taxon>
        <taxon>Spongiibacteraceae</taxon>
        <taxon>Zhongshania</taxon>
    </lineage>
</organism>
<dbReference type="Gene3D" id="3.10.540.10">
    <property type="entry name" value="duf1285 like domain"/>
    <property type="match status" value="1"/>
</dbReference>
<proteinExistence type="predicted"/>
<evidence type="ECO:0000313" key="4">
    <source>
        <dbReference type="Proteomes" id="UP001557485"/>
    </source>
</evidence>
<name>A0ABV3U619_9GAMM</name>
<keyword evidence="4" id="KW-1185">Reference proteome</keyword>
<evidence type="ECO:0000259" key="2">
    <source>
        <dbReference type="Pfam" id="PF21028"/>
    </source>
</evidence>
<accession>A0ABV3U619</accession>
<dbReference type="InterPro" id="IPR048341">
    <property type="entry name" value="DUF1285_N"/>
</dbReference>
<dbReference type="PIRSF" id="PIRSF029557">
    <property type="entry name" value="UCP029557"/>
    <property type="match status" value="1"/>
</dbReference>
<reference evidence="3 4" key="1">
    <citation type="journal article" date="2011" name="Int. J. Syst. Evol. Microbiol.">
        <title>Zhongshania antarctica gen. nov., sp. nov. and Zhongshania guokunii sp. nov., gammaproteobacteria respectively isolated from coastal attached (fast) ice and surface seawater of the Antarctic.</title>
        <authorList>
            <person name="Li H.J."/>
            <person name="Zhang X.Y."/>
            <person name="Chen C.X."/>
            <person name="Zhang Y.J."/>
            <person name="Gao Z.M."/>
            <person name="Yu Y."/>
            <person name="Chen X.L."/>
            <person name="Chen B."/>
            <person name="Zhang Y.Z."/>
        </authorList>
    </citation>
    <scope>NUCLEOTIDE SEQUENCE [LARGE SCALE GENOMIC DNA]</scope>
    <source>
        <strain evidence="3 4">ZS6-22T</strain>
    </source>
</reference>
<feature type="domain" description="DUF1285" evidence="2">
    <location>
        <begin position="86"/>
        <end position="179"/>
    </location>
</feature>
<dbReference type="InterPro" id="IPR048342">
    <property type="entry name" value="DUF1285_C"/>
</dbReference>
<dbReference type="InterPro" id="IPR010707">
    <property type="entry name" value="DUF1285"/>
</dbReference>
<evidence type="ECO:0000259" key="1">
    <source>
        <dbReference type="Pfam" id="PF06938"/>
    </source>
</evidence>
<feature type="domain" description="DUF1285" evidence="1">
    <location>
        <begin position="18"/>
        <end position="84"/>
    </location>
</feature>
<dbReference type="RefSeq" id="WP_368381591.1">
    <property type="nucleotide sequence ID" value="NZ_JBFRYA010000008.1"/>
</dbReference>
<dbReference type="Proteomes" id="UP001557485">
    <property type="component" value="Unassembled WGS sequence"/>
</dbReference>